<evidence type="ECO:0000313" key="1">
    <source>
        <dbReference type="EMBL" id="KKM87324.1"/>
    </source>
</evidence>
<dbReference type="InterPro" id="IPR011990">
    <property type="entry name" value="TPR-like_helical_dom_sf"/>
</dbReference>
<reference evidence="1" key="1">
    <citation type="journal article" date="2015" name="Nature">
        <title>Complex archaea that bridge the gap between prokaryotes and eukaryotes.</title>
        <authorList>
            <person name="Spang A."/>
            <person name="Saw J.H."/>
            <person name="Jorgensen S.L."/>
            <person name="Zaremba-Niedzwiedzka K."/>
            <person name="Martijn J."/>
            <person name="Lind A.E."/>
            <person name="van Eijk R."/>
            <person name="Schleper C."/>
            <person name="Guy L."/>
            <person name="Ettema T.J."/>
        </authorList>
    </citation>
    <scope>NUCLEOTIDE SEQUENCE</scope>
</reference>
<organism evidence="1">
    <name type="scientific">marine sediment metagenome</name>
    <dbReference type="NCBI Taxonomy" id="412755"/>
    <lineage>
        <taxon>unclassified sequences</taxon>
        <taxon>metagenomes</taxon>
        <taxon>ecological metagenomes</taxon>
    </lineage>
</organism>
<dbReference type="Pfam" id="PF13424">
    <property type="entry name" value="TPR_12"/>
    <property type="match status" value="1"/>
</dbReference>
<dbReference type="AlphaFoldDB" id="A0A0F9KYC8"/>
<accession>A0A0F9KYC8</accession>
<dbReference type="SMART" id="SM00028">
    <property type="entry name" value="TPR"/>
    <property type="match status" value="2"/>
</dbReference>
<dbReference type="SUPFAM" id="SSF48452">
    <property type="entry name" value="TPR-like"/>
    <property type="match status" value="1"/>
</dbReference>
<dbReference type="Gene3D" id="1.25.40.10">
    <property type="entry name" value="Tetratricopeptide repeat domain"/>
    <property type="match status" value="1"/>
</dbReference>
<proteinExistence type="predicted"/>
<dbReference type="PROSITE" id="PS50293">
    <property type="entry name" value="TPR_REGION"/>
    <property type="match status" value="1"/>
</dbReference>
<gene>
    <name evidence="1" type="ORF">LCGC14_1270080</name>
</gene>
<comment type="caution">
    <text evidence="1">The sequence shown here is derived from an EMBL/GenBank/DDBJ whole genome shotgun (WGS) entry which is preliminary data.</text>
</comment>
<dbReference type="PROSITE" id="PS50005">
    <property type="entry name" value="TPR"/>
    <property type="match status" value="1"/>
</dbReference>
<dbReference type="EMBL" id="LAZR01007118">
    <property type="protein sequence ID" value="KKM87324.1"/>
    <property type="molecule type" value="Genomic_DNA"/>
</dbReference>
<protein>
    <submittedName>
        <fullName evidence="1">Uncharacterized protein</fullName>
    </submittedName>
</protein>
<sequence>MYGWAIEVNPYQFAAYGNLGEVYYLEKNYEKAFNLFSKELELRPDNYEALYYLGSIYLKRGELSLAESALEKASISDGYWKENFSLDEIKLWKKLSILYYRMK</sequence>
<name>A0A0F9KYC8_9ZZZZ</name>
<dbReference type="InterPro" id="IPR019734">
    <property type="entry name" value="TPR_rpt"/>
</dbReference>